<evidence type="ECO:0008006" key="2">
    <source>
        <dbReference type="Google" id="ProtNLM"/>
    </source>
</evidence>
<reference evidence="1" key="1">
    <citation type="submission" date="2019-03" db="EMBL/GenBank/DDBJ databases">
        <title>Single cell metagenomics reveals metabolic interactions within the superorganism composed of flagellate Streblomastix strix and complex community of Bacteroidetes bacteria on its surface.</title>
        <authorList>
            <person name="Treitli S.C."/>
            <person name="Kolisko M."/>
            <person name="Husnik F."/>
            <person name="Keeling P."/>
            <person name="Hampl V."/>
        </authorList>
    </citation>
    <scope>NUCLEOTIDE SEQUENCE</scope>
    <source>
        <strain evidence="1">STM</strain>
    </source>
</reference>
<accession>A0A5J4QMI6</accession>
<sequence length="188" mass="21703">MESLESLYDGWANRNPHFEAHFKESLLKKFPDYGTGASELMESKGKTFGAGYELYIYAFFLGLYAGHKRELSGKTDTLGHPIKYWGNLENKKGRKEYPKIREYIFAALIAKTDDLDLIDLEKGDVSEEEAVSSLIDTMEQYVNYGFYLIEDKMKNNPNYFYKDTGFLDMILDLVKPPKEGENDEIEDL</sequence>
<name>A0A5J4QMI6_9ZZZZ</name>
<protein>
    <recommendedName>
        <fullName evidence="2">Glycoside hydrolase family 15</fullName>
    </recommendedName>
</protein>
<organism evidence="1">
    <name type="scientific">termite gut metagenome</name>
    <dbReference type="NCBI Taxonomy" id="433724"/>
    <lineage>
        <taxon>unclassified sequences</taxon>
        <taxon>metagenomes</taxon>
        <taxon>organismal metagenomes</taxon>
    </lineage>
</organism>
<proteinExistence type="predicted"/>
<dbReference type="AlphaFoldDB" id="A0A5J4QMI6"/>
<gene>
    <name evidence="1" type="ORF">EZS27_028257</name>
</gene>
<comment type="caution">
    <text evidence="1">The sequence shown here is derived from an EMBL/GenBank/DDBJ whole genome shotgun (WGS) entry which is preliminary data.</text>
</comment>
<evidence type="ECO:0000313" key="1">
    <source>
        <dbReference type="EMBL" id="KAA6322170.1"/>
    </source>
</evidence>
<dbReference type="EMBL" id="SNRY01003111">
    <property type="protein sequence ID" value="KAA6322170.1"/>
    <property type="molecule type" value="Genomic_DNA"/>
</dbReference>